<sequence>MSDTGPVGANGLIGVSNADIFQMENLQNSMASRGVASDMLSPPVMNASMGKQCVSVAVVQCSISAPKKESLVVDLGRLIGLPSLLQPMANDGNSMATGMVNGNLRPSEEGKVAGRWADEHVLDVGEDEEAEDGEVQEVPRVVQDLSTFMGTMAATVELANWDLEQKSHAPIKGANTPDLVVLLGLLLHLLKGQPWLEIMAK</sequence>
<comment type="caution">
    <text evidence="1">The sequence shown here is derived from an EMBL/GenBank/DDBJ whole genome shotgun (WGS) entry which is preliminary data.</text>
</comment>
<keyword evidence="2" id="KW-1185">Reference proteome</keyword>
<dbReference type="Proteomes" id="UP001141806">
    <property type="component" value="Unassembled WGS sequence"/>
</dbReference>
<accession>A0A9Q0GTW4</accession>
<dbReference type="AlphaFoldDB" id="A0A9Q0GTW4"/>
<evidence type="ECO:0000313" key="1">
    <source>
        <dbReference type="EMBL" id="KAJ4954081.1"/>
    </source>
</evidence>
<reference evidence="1" key="1">
    <citation type="journal article" date="2023" name="Plant J.">
        <title>The genome of the king protea, Protea cynaroides.</title>
        <authorList>
            <person name="Chang J."/>
            <person name="Duong T.A."/>
            <person name="Schoeman C."/>
            <person name="Ma X."/>
            <person name="Roodt D."/>
            <person name="Barker N."/>
            <person name="Li Z."/>
            <person name="Van de Peer Y."/>
            <person name="Mizrachi E."/>
        </authorList>
    </citation>
    <scope>NUCLEOTIDE SEQUENCE</scope>
    <source>
        <tissue evidence="1">Young leaves</tissue>
    </source>
</reference>
<organism evidence="1 2">
    <name type="scientific">Protea cynaroides</name>
    <dbReference type="NCBI Taxonomy" id="273540"/>
    <lineage>
        <taxon>Eukaryota</taxon>
        <taxon>Viridiplantae</taxon>
        <taxon>Streptophyta</taxon>
        <taxon>Embryophyta</taxon>
        <taxon>Tracheophyta</taxon>
        <taxon>Spermatophyta</taxon>
        <taxon>Magnoliopsida</taxon>
        <taxon>Proteales</taxon>
        <taxon>Proteaceae</taxon>
        <taxon>Protea</taxon>
    </lineage>
</organism>
<protein>
    <submittedName>
        <fullName evidence="1">Uncharacterized protein</fullName>
    </submittedName>
</protein>
<evidence type="ECO:0000313" key="2">
    <source>
        <dbReference type="Proteomes" id="UP001141806"/>
    </source>
</evidence>
<name>A0A9Q0GTW4_9MAGN</name>
<gene>
    <name evidence="1" type="ORF">NE237_030913</name>
</gene>
<proteinExistence type="predicted"/>
<dbReference type="EMBL" id="JAMYWD010000012">
    <property type="protein sequence ID" value="KAJ4954081.1"/>
    <property type="molecule type" value="Genomic_DNA"/>
</dbReference>